<dbReference type="Gene3D" id="1.10.12.10">
    <property type="entry name" value="Lyase 2-enoyl-coa Hydratase, Chain A, domain 2"/>
    <property type="match status" value="1"/>
</dbReference>
<organism evidence="1">
    <name type="scientific">marine metagenome</name>
    <dbReference type="NCBI Taxonomy" id="408172"/>
    <lineage>
        <taxon>unclassified sequences</taxon>
        <taxon>metagenomes</taxon>
        <taxon>ecological metagenomes</taxon>
    </lineage>
</organism>
<dbReference type="InterPro" id="IPR001753">
    <property type="entry name" value="Enoyl-CoA_hydra/iso"/>
</dbReference>
<dbReference type="Pfam" id="PF00378">
    <property type="entry name" value="ECH_1"/>
    <property type="match status" value="1"/>
</dbReference>
<sequence>MDFNTITLKIKNGIGHITLRRPDNANALNATMAHELLEATIACDVDSSVRVVLLDAEGKMFCAGGDLGGFAAAGDDLAGVIKRMVVDLHGAISRLARMQAPVIASVQGAAAGAGFSLAMACDLVIAARTAKLTMAYTRAGLVPDGSSTFFLPRLIGRRRTLELMLLNPSLTAEAAHEWGLVTRVVDDESLATEALTLARQIAQGPTGAYAAAKRLVLASSNETLESQMELEAAAIAAAATGPDGREGVMAFLDKRAPTFRGQ</sequence>
<dbReference type="PANTHER" id="PTHR43459:SF1">
    <property type="entry name" value="EG:BACN32G11.4 PROTEIN"/>
    <property type="match status" value="1"/>
</dbReference>
<dbReference type="InterPro" id="IPR029045">
    <property type="entry name" value="ClpP/crotonase-like_dom_sf"/>
</dbReference>
<accession>A0A381YWH4</accession>
<dbReference type="InterPro" id="IPR014748">
    <property type="entry name" value="Enoyl-CoA_hydra_C"/>
</dbReference>
<dbReference type="Gene3D" id="3.90.226.10">
    <property type="entry name" value="2-enoyl-CoA Hydratase, Chain A, domain 1"/>
    <property type="match status" value="1"/>
</dbReference>
<dbReference type="PROSITE" id="PS00166">
    <property type="entry name" value="ENOYL_COA_HYDRATASE"/>
    <property type="match status" value="1"/>
</dbReference>
<evidence type="ECO:0008006" key="2">
    <source>
        <dbReference type="Google" id="ProtNLM"/>
    </source>
</evidence>
<reference evidence="1" key="1">
    <citation type="submission" date="2018-05" db="EMBL/GenBank/DDBJ databases">
        <authorList>
            <person name="Lanie J.A."/>
            <person name="Ng W.-L."/>
            <person name="Kazmierczak K.M."/>
            <person name="Andrzejewski T.M."/>
            <person name="Davidsen T.M."/>
            <person name="Wayne K.J."/>
            <person name="Tettelin H."/>
            <person name="Glass J.I."/>
            <person name="Rusch D."/>
            <person name="Podicherti R."/>
            <person name="Tsui H.-C.T."/>
            <person name="Winkler M.E."/>
        </authorList>
    </citation>
    <scope>NUCLEOTIDE SEQUENCE</scope>
</reference>
<dbReference type="EMBL" id="UINC01019163">
    <property type="protein sequence ID" value="SVA80992.1"/>
    <property type="molecule type" value="Genomic_DNA"/>
</dbReference>
<gene>
    <name evidence="1" type="ORF">METZ01_LOCUS133846</name>
</gene>
<dbReference type="InterPro" id="IPR018376">
    <property type="entry name" value="Enoyl-CoA_hyd/isom_CS"/>
</dbReference>
<protein>
    <recommendedName>
        <fullName evidence="2">Enoyl-CoA hydratase</fullName>
    </recommendedName>
</protein>
<dbReference type="PANTHER" id="PTHR43459">
    <property type="entry name" value="ENOYL-COA HYDRATASE"/>
    <property type="match status" value="1"/>
</dbReference>
<dbReference type="AlphaFoldDB" id="A0A381YWH4"/>
<evidence type="ECO:0000313" key="1">
    <source>
        <dbReference type="EMBL" id="SVA80992.1"/>
    </source>
</evidence>
<dbReference type="CDD" id="cd06558">
    <property type="entry name" value="crotonase-like"/>
    <property type="match status" value="1"/>
</dbReference>
<dbReference type="GO" id="GO:0003824">
    <property type="term" value="F:catalytic activity"/>
    <property type="evidence" value="ECO:0007669"/>
    <property type="project" value="InterPro"/>
</dbReference>
<dbReference type="SUPFAM" id="SSF52096">
    <property type="entry name" value="ClpP/crotonase"/>
    <property type="match status" value="1"/>
</dbReference>
<proteinExistence type="predicted"/>
<name>A0A381YWH4_9ZZZZ</name>